<dbReference type="Pfam" id="PF17921">
    <property type="entry name" value="Integrase_H2C2"/>
    <property type="match status" value="1"/>
</dbReference>
<evidence type="ECO:0000313" key="4">
    <source>
        <dbReference type="Proteomes" id="UP001148018"/>
    </source>
</evidence>
<evidence type="ECO:0000313" key="3">
    <source>
        <dbReference type="EMBL" id="KAJ3608883.1"/>
    </source>
</evidence>
<dbReference type="Proteomes" id="UP001148018">
    <property type="component" value="Unassembled WGS sequence"/>
</dbReference>
<reference evidence="3" key="1">
    <citation type="submission" date="2022-07" db="EMBL/GenBank/DDBJ databases">
        <title>Chromosome-level genome of Muraenolepis orangiensis.</title>
        <authorList>
            <person name="Kim J."/>
        </authorList>
    </citation>
    <scope>NUCLEOTIDE SEQUENCE</scope>
    <source>
        <strain evidence="3">KU_S4_2022</strain>
        <tissue evidence="3">Muscle</tissue>
    </source>
</reference>
<feature type="region of interest" description="Disordered" evidence="1">
    <location>
        <begin position="177"/>
        <end position="218"/>
    </location>
</feature>
<name>A0A9Q0ENK8_9TELE</name>
<keyword evidence="4" id="KW-1185">Reference proteome</keyword>
<organism evidence="3 4">
    <name type="scientific">Muraenolepis orangiensis</name>
    <name type="common">Patagonian moray cod</name>
    <dbReference type="NCBI Taxonomy" id="630683"/>
    <lineage>
        <taxon>Eukaryota</taxon>
        <taxon>Metazoa</taxon>
        <taxon>Chordata</taxon>
        <taxon>Craniata</taxon>
        <taxon>Vertebrata</taxon>
        <taxon>Euteleostomi</taxon>
        <taxon>Actinopterygii</taxon>
        <taxon>Neopterygii</taxon>
        <taxon>Teleostei</taxon>
        <taxon>Neoteleostei</taxon>
        <taxon>Acanthomorphata</taxon>
        <taxon>Zeiogadaria</taxon>
        <taxon>Gadariae</taxon>
        <taxon>Gadiformes</taxon>
        <taxon>Muraenolepidoidei</taxon>
        <taxon>Muraenolepididae</taxon>
        <taxon>Muraenolepis</taxon>
    </lineage>
</organism>
<accession>A0A9Q0ENK8</accession>
<protein>
    <recommendedName>
        <fullName evidence="2">Integrase zinc-binding domain-containing protein</fullName>
    </recommendedName>
</protein>
<gene>
    <name evidence="3" type="ORF">NHX12_023412</name>
</gene>
<sequence length="263" mass="28664">MDQVLAGVPRQQCVVYLDDITQIVGRAEWRQQQEQDPDLQPVRHWVEAQQRPPWETVAQLSANTKGLWSKFGALRLGQAVLQRSWTEPASGEERWQTAVLKGLRAGVLGAMHGAAGSGNFGVTKTLGRLRQGCYWGQCRRDVEDFRRHCDPTKARRDAQVTGPGCAVSKHGAVLPGTTKLVPSAAPPTSIRQQETTVPSSREAAGGGGHGDGGHEHGAPITTLPIVSWKWDHVKVPYLVTLWILQLSTVVLNSSAPPTRPDLT</sequence>
<dbReference type="Gene3D" id="1.10.340.70">
    <property type="match status" value="1"/>
</dbReference>
<evidence type="ECO:0000256" key="1">
    <source>
        <dbReference type="SAM" id="MobiDB-lite"/>
    </source>
</evidence>
<dbReference type="OrthoDB" id="6761011at2759"/>
<comment type="caution">
    <text evidence="3">The sequence shown here is derived from an EMBL/GenBank/DDBJ whole genome shotgun (WGS) entry which is preliminary data.</text>
</comment>
<feature type="domain" description="Integrase zinc-binding" evidence="2">
    <location>
        <begin position="102"/>
        <end position="151"/>
    </location>
</feature>
<dbReference type="InterPro" id="IPR041588">
    <property type="entry name" value="Integrase_H2C2"/>
</dbReference>
<proteinExistence type="predicted"/>
<dbReference type="AlphaFoldDB" id="A0A9Q0ENK8"/>
<dbReference type="EMBL" id="JANIIK010000039">
    <property type="protein sequence ID" value="KAJ3608883.1"/>
    <property type="molecule type" value="Genomic_DNA"/>
</dbReference>
<evidence type="ECO:0000259" key="2">
    <source>
        <dbReference type="Pfam" id="PF17921"/>
    </source>
</evidence>
<feature type="compositionally biased region" description="Polar residues" evidence="1">
    <location>
        <begin position="189"/>
        <end position="199"/>
    </location>
</feature>